<dbReference type="Pfam" id="PF20172">
    <property type="entry name" value="DUF6538"/>
    <property type="match status" value="1"/>
</dbReference>
<comment type="caution">
    <text evidence="2">The sequence shown here is derived from an EMBL/GenBank/DDBJ whole genome shotgun (WGS) entry which is preliminary data.</text>
</comment>
<sequence>MKIFVEMDYLTTNRKSGKYKYRRRVPQELVATIGKREFSVSLRTSNAAEAARMYPEIHLECPI</sequence>
<evidence type="ECO:0000313" key="3">
    <source>
        <dbReference type="Proteomes" id="UP001597108"/>
    </source>
</evidence>
<reference evidence="3" key="1">
    <citation type="journal article" date="2019" name="Int. J. Syst. Evol. Microbiol.">
        <title>The Global Catalogue of Microorganisms (GCM) 10K type strain sequencing project: providing services to taxonomists for standard genome sequencing and annotation.</title>
        <authorList>
            <consortium name="The Broad Institute Genomics Platform"/>
            <consortium name="The Broad Institute Genome Sequencing Center for Infectious Disease"/>
            <person name="Wu L."/>
            <person name="Ma J."/>
        </authorList>
    </citation>
    <scope>NUCLEOTIDE SEQUENCE [LARGE SCALE GENOMIC DNA]</scope>
    <source>
        <strain evidence="3">CCUG 60524</strain>
    </source>
</reference>
<organism evidence="2 3">
    <name type="scientific">Tropicimonas aquimaris</name>
    <dbReference type="NCBI Taxonomy" id="914152"/>
    <lineage>
        <taxon>Bacteria</taxon>
        <taxon>Pseudomonadati</taxon>
        <taxon>Pseudomonadota</taxon>
        <taxon>Alphaproteobacteria</taxon>
        <taxon>Rhodobacterales</taxon>
        <taxon>Roseobacteraceae</taxon>
        <taxon>Tropicimonas</taxon>
    </lineage>
</organism>
<dbReference type="RefSeq" id="WP_386075030.1">
    <property type="nucleotide sequence ID" value="NZ_JBHTJT010000023.1"/>
</dbReference>
<proteinExistence type="predicted"/>
<accession>A0ABW3IQZ9</accession>
<evidence type="ECO:0000313" key="2">
    <source>
        <dbReference type="EMBL" id="MFD0980558.1"/>
    </source>
</evidence>
<evidence type="ECO:0000259" key="1">
    <source>
        <dbReference type="Pfam" id="PF20172"/>
    </source>
</evidence>
<feature type="domain" description="DUF6538" evidence="1">
    <location>
        <begin position="13"/>
        <end position="57"/>
    </location>
</feature>
<name>A0ABW3IQZ9_9RHOB</name>
<dbReference type="Proteomes" id="UP001597108">
    <property type="component" value="Unassembled WGS sequence"/>
</dbReference>
<gene>
    <name evidence="2" type="ORF">ACFQ2S_12940</name>
</gene>
<dbReference type="InterPro" id="IPR046668">
    <property type="entry name" value="DUF6538"/>
</dbReference>
<keyword evidence="3" id="KW-1185">Reference proteome</keyword>
<protein>
    <submittedName>
        <fullName evidence="2">DUF6538 domain-containing protein</fullName>
    </submittedName>
</protein>
<dbReference type="EMBL" id="JBHTJT010000023">
    <property type="protein sequence ID" value="MFD0980558.1"/>
    <property type="molecule type" value="Genomic_DNA"/>
</dbReference>